<dbReference type="InterPro" id="IPR027417">
    <property type="entry name" value="P-loop_NTPase"/>
</dbReference>
<name>A0A2N9ASZ4_METEX</name>
<accession>A0A2N9ASZ4</accession>
<feature type="compositionally biased region" description="Basic and acidic residues" evidence="1">
    <location>
        <begin position="21"/>
        <end position="30"/>
    </location>
</feature>
<sequence>MSEPAYSIERLRSRSSGLPRSRSDASRHIEDEDGRFAPPADDIVGPAAAAAVQITATPFEWCDPSRIPPREWLYGHHLIRKYVSATVSPGGVGKSSLALAEALAMVSGKSLLGEPPTDPLRVWYWNGEDPTDELQRRVMAIALHYGLTPADLGGRLYIDSGRDTEIVIARQTRDGVTVAMPVVEAVKATIRKNRIDALVVDPFVSSHQVSENDNGAIDRVAKTWGRIAGATNCAIELVHHSRKTNGAEVTVEDSRGGGSLVSATRSTRTLNVMTKEEAEKAGVERRRSYFRVDSGKGNLTAPPEGSQWFKIISVPLPNGGSLRGVPLEGDSVGVVTSWKWPDAMASVTVSHLREAQRLIGKSGEWRASAQSPQWAGIAIGQAMGLDPFDPKDRVTIKVALKTWLGTGMLKQKMIADDSRRERPCIVVGEPATD</sequence>
<gene>
    <name evidence="2" type="ORF">TK0001_3698</name>
</gene>
<protein>
    <submittedName>
        <fullName evidence="2">RecA-family ATPase-like protein</fullName>
    </submittedName>
</protein>
<dbReference type="CDD" id="cd01125">
    <property type="entry name" value="RepA_RSF1010_like"/>
    <property type="match status" value="1"/>
</dbReference>
<dbReference type="SUPFAM" id="SSF52540">
    <property type="entry name" value="P-loop containing nucleoside triphosphate hydrolases"/>
    <property type="match status" value="1"/>
</dbReference>
<dbReference type="InterPro" id="IPR038724">
    <property type="entry name" value="RepA"/>
</dbReference>
<dbReference type="Gene3D" id="3.40.50.300">
    <property type="entry name" value="P-loop containing nucleotide triphosphate hydrolases"/>
    <property type="match status" value="1"/>
</dbReference>
<dbReference type="AlphaFoldDB" id="A0A2N9ASZ4"/>
<organism evidence="2 3">
    <name type="scientific">Methylorubrum extorquens</name>
    <name type="common">Methylobacterium dichloromethanicum</name>
    <name type="synonym">Methylobacterium extorquens</name>
    <dbReference type="NCBI Taxonomy" id="408"/>
    <lineage>
        <taxon>Bacteria</taxon>
        <taxon>Pseudomonadati</taxon>
        <taxon>Pseudomonadota</taxon>
        <taxon>Alphaproteobacteria</taxon>
        <taxon>Hyphomicrobiales</taxon>
        <taxon>Methylobacteriaceae</taxon>
        <taxon>Methylorubrum</taxon>
    </lineage>
</organism>
<evidence type="ECO:0000313" key="2">
    <source>
        <dbReference type="EMBL" id="SOR30300.1"/>
    </source>
</evidence>
<evidence type="ECO:0000313" key="3">
    <source>
        <dbReference type="Proteomes" id="UP000233769"/>
    </source>
</evidence>
<proteinExistence type="predicted"/>
<dbReference type="Pfam" id="PF13481">
    <property type="entry name" value="AAA_25"/>
    <property type="match status" value="1"/>
</dbReference>
<evidence type="ECO:0000256" key="1">
    <source>
        <dbReference type="SAM" id="MobiDB-lite"/>
    </source>
</evidence>
<dbReference type="EMBL" id="LT962688">
    <property type="protein sequence ID" value="SOR30300.1"/>
    <property type="molecule type" value="Genomic_DNA"/>
</dbReference>
<reference evidence="3" key="1">
    <citation type="submission" date="2017-10" db="EMBL/GenBank/DDBJ databases">
        <authorList>
            <person name="Regsiter A."/>
            <person name="William W."/>
        </authorList>
    </citation>
    <scope>NUCLEOTIDE SEQUENCE [LARGE SCALE GENOMIC DNA]</scope>
</reference>
<dbReference type="Proteomes" id="UP000233769">
    <property type="component" value="Chromosome tk0001"/>
</dbReference>
<feature type="region of interest" description="Disordered" evidence="1">
    <location>
        <begin position="1"/>
        <end position="37"/>
    </location>
</feature>